<accession>A0ACB9BH11</accession>
<protein>
    <submittedName>
        <fullName evidence="1">Uncharacterized protein</fullName>
    </submittedName>
</protein>
<sequence>MASSSIKPESSSQNSFYSDNGSTVKPPKFNSNNFSLWKSRMMLFLEGADSRYLTILSEGPLIPKVWDRFVKTPKDKEKKKDNLFQVSDDSSEEERTSATGRYVLKTTKEYNDEDRRIIGLDSKVRTIIAQSLPDEVYQSLVSLKTAKDMWSTLCVLYEGTNEVKKSKKISLVRRYEFFSHEKGESLPSYYNRFNSLLNELKLVGKLYDNEEIICKFMDGLPDFWNTLSTCIKTSRDLESLPLTSLYGMFLNHEQTQLQRKTIYKEIRAPSMALISDGSKKSVCIPRITYPSDDSDRESHENLNHSSEAYLSETDDEGENPSVNLLTEEMGMLANFSKFRKNSSKWVIVALVLRWHRCLGERLRDIAFGLTFANVIMRIFIRDGARSAVTVTIDLRRRGISSVVVLGRAGPFGCPLWHQVLMDKGFNYETNGSFRSENGAITKKLWPKQFQYALGYSARRFSDLGDSSCYGFVFERFSRLWKEIGSLLKYTRVFGGGKLLISPYSSSSPKFSRVSSTLCSPFHRLKVIVALVLRWHRCLGERLRDIAFGLTFGYYVIFREIYCLITDKRFHTILSGFRKDNVYVINMNDKSTEDESICFISEDSEKKNWLWHKRLSHLNFKTLNALSNKELVVGLPKISFSKEKLCAACEKGKLTKSSFKSKQCFSISTPLQMLHMDLCGPVSTPSLGGKRYILVIIDEYTRYTWVFFLRYKSDTPEEIINFIKKSEVLNGQLVRSIRNNNGTEFRNATLDAFLYDKGISQNFAAVRSPQQNGVVERKNRTLCEAARSMLSESNLPTYFWAEAVNTVCFTQNRSIIVKRHNKTSYEVFYDRKPNIGFLHVFGCLCFILNDREHLGKFDPKADEGIFVGYSLSSKAYRVYNLRRKCIDESIHVKFDDHKTSSLSCDDTELHEWIISCVGEESLNIPSSGPPYVPFSL</sequence>
<name>A0ACB9BH11_ARCLA</name>
<dbReference type="Proteomes" id="UP001055879">
    <property type="component" value="Linkage Group LG06"/>
</dbReference>
<gene>
    <name evidence="1" type="ORF">L6452_20871</name>
</gene>
<organism evidence="1 2">
    <name type="scientific">Arctium lappa</name>
    <name type="common">Greater burdock</name>
    <name type="synonym">Lappa major</name>
    <dbReference type="NCBI Taxonomy" id="4217"/>
    <lineage>
        <taxon>Eukaryota</taxon>
        <taxon>Viridiplantae</taxon>
        <taxon>Streptophyta</taxon>
        <taxon>Embryophyta</taxon>
        <taxon>Tracheophyta</taxon>
        <taxon>Spermatophyta</taxon>
        <taxon>Magnoliopsida</taxon>
        <taxon>eudicotyledons</taxon>
        <taxon>Gunneridae</taxon>
        <taxon>Pentapetalae</taxon>
        <taxon>asterids</taxon>
        <taxon>campanulids</taxon>
        <taxon>Asterales</taxon>
        <taxon>Asteraceae</taxon>
        <taxon>Carduoideae</taxon>
        <taxon>Cardueae</taxon>
        <taxon>Arctiinae</taxon>
        <taxon>Arctium</taxon>
    </lineage>
</organism>
<evidence type="ECO:0000313" key="1">
    <source>
        <dbReference type="EMBL" id="KAI3719965.1"/>
    </source>
</evidence>
<dbReference type="EMBL" id="CM042052">
    <property type="protein sequence ID" value="KAI3719965.1"/>
    <property type="molecule type" value="Genomic_DNA"/>
</dbReference>
<evidence type="ECO:0000313" key="2">
    <source>
        <dbReference type="Proteomes" id="UP001055879"/>
    </source>
</evidence>
<proteinExistence type="predicted"/>
<reference evidence="1 2" key="2">
    <citation type="journal article" date="2022" name="Mol. Ecol. Resour.">
        <title>The genomes of chicory, endive, great burdock and yacon provide insights into Asteraceae paleo-polyploidization history and plant inulin production.</title>
        <authorList>
            <person name="Fan W."/>
            <person name="Wang S."/>
            <person name="Wang H."/>
            <person name="Wang A."/>
            <person name="Jiang F."/>
            <person name="Liu H."/>
            <person name="Zhao H."/>
            <person name="Xu D."/>
            <person name="Zhang Y."/>
        </authorList>
    </citation>
    <scope>NUCLEOTIDE SEQUENCE [LARGE SCALE GENOMIC DNA]</scope>
    <source>
        <strain evidence="2">cv. Niubang</strain>
    </source>
</reference>
<reference evidence="2" key="1">
    <citation type="journal article" date="2022" name="Mol. Ecol. Resour.">
        <title>The genomes of chicory, endive, great burdock and yacon provide insights into Asteraceae palaeo-polyploidization history and plant inulin production.</title>
        <authorList>
            <person name="Fan W."/>
            <person name="Wang S."/>
            <person name="Wang H."/>
            <person name="Wang A."/>
            <person name="Jiang F."/>
            <person name="Liu H."/>
            <person name="Zhao H."/>
            <person name="Xu D."/>
            <person name="Zhang Y."/>
        </authorList>
    </citation>
    <scope>NUCLEOTIDE SEQUENCE [LARGE SCALE GENOMIC DNA]</scope>
    <source>
        <strain evidence="2">cv. Niubang</strain>
    </source>
</reference>
<comment type="caution">
    <text evidence="1">The sequence shown here is derived from an EMBL/GenBank/DDBJ whole genome shotgun (WGS) entry which is preliminary data.</text>
</comment>
<keyword evidence="2" id="KW-1185">Reference proteome</keyword>